<sequence length="57" mass="6441">MPVRSSTRKNPSREYFLLPADMVLLSHVIALTIAAAMAPIIGRIYNALASSRWRWAR</sequence>
<dbReference type="RefSeq" id="WP_168489379.1">
    <property type="nucleotide sequence ID" value="NZ_JAAZSQ010000041.1"/>
</dbReference>
<evidence type="ECO:0000256" key="1">
    <source>
        <dbReference type="SAM" id="Phobius"/>
    </source>
</evidence>
<feature type="transmembrane region" description="Helical" evidence="1">
    <location>
        <begin position="24"/>
        <end position="45"/>
    </location>
</feature>
<comment type="caution">
    <text evidence="2">The sequence shown here is derived from an EMBL/GenBank/DDBJ whole genome shotgun (WGS) entry which is preliminary data.</text>
</comment>
<evidence type="ECO:0000313" key="3">
    <source>
        <dbReference type="Proteomes" id="UP000544090"/>
    </source>
</evidence>
<proteinExistence type="predicted"/>
<gene>
    <name evidence="2" type="ORF">HGG74_20480</name>
</gene>
<accession>A0A7X6QMM0</accession>
<keyword evidence="1" id="KW-0812">Transmembrane</keyword>
<dbReference type="EMBL" id="JAAZSQ010000041">
    <property type="protein sequence ID" value="NKX56851.1"/>
    <property type="molecule type" value="Genomic_DNA"/>
</dbReference>
<protein>
    <submittedName>
        <fullName evidence="2">Uncharacterized protein</fullName>
    </submittedName>
</protein>
<dbReference type="Proteomes" id="UP000544090">
    <property type="component" value="Unassembled WGS sequence"/>
</dbReference>
<name>A0A7X6QMM0_9MICC</name>
<organism evidence="2 3">
    <name type="scientific">Arthrobacter mobilis</name>
    <dbReference type="NCBI Taxonomy" id="2724944"/>
    <lineage>
        <taxon>Bacteria</taxon>
        <taxon>Bacillati</taxon>
        <taxon>Actinomycetota</taxon>
        <taxon>Actinomycetes</taxon>
        <taxon>Micrococcales</taxon>
        <taxon>Micrococcaceae</taxon>
        <taxon>Arthrobacter</taxon>
    </lineage>
</organism>
<evidence type="ECO:0000313" key="2">
    <source>
        <dbReference type="EMBL" id="NKX56851.1"/>
    </source>
</evidence>
<keyword evidence="1" id="KW-1133">Transmembrane helix</keyword>
<reference evidence="2 3" key="1">
    <citation type="submission" date="2020-04" db="EMBL/GenBank/DDBJ databases">
        <title>Arthrobacter sp. nov.</title>
        <authorList>
            <person name="Liu S."/>
        </authorList>
    </citation>
    <scope>NUCLEOTIDE SEQUENCE [LARGE SCALE GENOMIC DNA]</scope>
    <source>
        <strain evidence="2 3">E918</strain>
    </source>
</reference>
<keyword evidence="1" id="KW-0472">Membrane</keyword>
<dbReference type="AlphaFoldDB" id="A0A7X6QMM0"/>
<keyword evidence="3" id="KW-1185">Reference proteome</keyword>